<comment type="catalytic activity">
    <reaction evidence="7 8">
        <text>sulfate + ATP + H(+) = adenosine 5'-phosphosulfate + diphosphate</text>
        <dbReference type="Rhea" id="RHEA:18133"/>
        <dbReference type="ChEBI" id="CHEBI:15378"/>
        <dbReference type="ChEBI" id="CHEBI:16189"/>
        <dbReference type="ChEBI" id="CHEBI:30616"/>
        <dbReference type="ChEBI" id="CHEBI:33019"/>
        <dbReference type="ChEBI" id="CHEBI:58243"/>
        <dbReference type="EC" id="2.7.7.4"/>
    </reaction>
</comment>
<dbReference type="GO" id="GO:0005524">
    <property type="term" value="F:ATP binding"/>
    <property type="evidence" value="ECO:0007669"/>
    <property type="project" value="UniProtKB-KW"/>
</dbReference>
<evidence type="ECO:0000256" key="5">
    <source>
        <dbReference type="ARBA" id="ARBA00022840"/>
    </source>
</evidence>
<dbReference type="Pfam" id="PF14306">
    <property type="entry name" value="PUA_2"/>
    <property type="match status" value="1"/>
</dbReference>
<evidence type="ECO:0000259" key="9">
    <source>
        <dbReference type="Pfam" id="PF01747"/>
    </source>
</evidence>
<evidence type="ECO:0000313" key="11">
    <source>
        <dbReference type="EMBL" id="AEB12596.1"/>
    </source>
</evidence>
<dbReference type="NCBIfam" id="NF003166">
    <property type="entry name" value="PRK04149.1"/>
    <property type="match status" value="1"/>
</dbReference>
<dbReference type="Gene3D" id="3.40.50.620">
    <property type="entry name" value="HUPs"/>
    <property type="match status" value="1"/>
</dbReference>
<proteinExistence type="inferred from homology"/>
<dbReference type="EMBL" id="CP002630">
    <property type="protein sequence ID" value="AEB12596.1"/>
    <property type="molecule type" value="Genomic_DNA"/>
</dbReference>
<dbReference type="AlphaFoldDB" id="F2NR18"/>
<dbReference type="GO" id="GO:0004781">
    <property type="term" value="F:sulfate adenylyltransferase (ATP) activity"/>
    <property type="evidence" value="ECO:0007669"/>
    <property type="project" value="UniProtKB-UniRule"/>
</dbReference>
<reference evidence="11 12" key="1">
    <citation type="journal article" date="2012" name="Stand. Genomic Sci.">
        <title>Complete genome sequence of the aerobic, heterotroph Marinithermus hydrothermalis type strain (T1(T)) from a deep-sea hydrothermal vent chimney.</title>
        <authorList>
            <person name="Copeland A."/>
            <person name="Gu W."/>
            <person name="Yasawong M."/>
            <person name="Lapidus A."/>
            <person name="Lucas S."/>
            <person name="Deshpande S."/>
            <person name="Pagani I."/>
            <person name="Tapia R."/>
            <person name="Cheng J.F."/>
            <person name="Goodwin L.A."/>
            <person name="Pitluck S."/>
            <person name="Liolios K."/>
            <person name="Ivanova N."/>
            <person name="Mavromatis K."/>
            <person name="Mikhailova N."/>
            <person name="Pati A."/>
            <person name="Chen A."/>
            <person name="Palaniappan K."/>
            <person name="Land M."/>
            <person name="Pan C."/>
            <person name="Brambilla E.M."/>
            <person name="Rohde M."/>
            <person name="Tindall B.J."/>
            <person name="Sikorski J."/>
            <person name="Goker M."/>
            <person name="Detter J.C."/>
            <person name="Bristow J."/>
            <person name="Eisen J.A."/>
            <person name="Markowitz V."/>
            <person name="Hugenholtz P."/>
            <person name="Kyrpides N.C."/>
            <person name="Klenk H.P."/>
            <person name="Woyke T."/>
        </authorList>
    </citation>
    <scope>NUCLEOTIDE SEQUENCE [LARGE SCALE GENOMIC DNA]</scope>
    <source>
        <strain evidence="12">DSM 14884 / JCM 11576 / T1</strain>
    </source>
</reference>
<evidence type="ECO:0000256" key="1">
    <source>
        <dbReference type="ARBA" id="ARBA00005048"/>
    </source>
</evidence>
<protein>
    <recommendedName>
        <fullName evidence="8">Sulfate adenylyltransferase</fullName>
        <ecNumber evidence="8">2.7.7.4</ecNumber>
    </recommendedName>
    <alternativeName>
        <fullName evidence="8">ATP-sulfurylase</fullName>
    </alternativeName>
    <alternativeName>
        <fullName evidence="8">Sulfate adenylate transferase</fullName>
        <shortName evidence="8">SAT</shortName>
    </alternativeName>
</protein>
<keyword evidence="4 8" id="KW-0547">Nucleotide-binding</keyword>
<dbReference type="HAMAP" id="MF_00066">
    <property type="entry name" value="Sulf_adenylyltr"/>
    <property type="match status" value="1"/>
</dbReference>
<keyword evidence="5 8" id="KW-0067">ATP-binding</keyword>
<evidence type="ECO:0000259" key="10">
    <source>
        <dbReference type="Pfam" id="PF14306"/>
    </source>
</evidence>
<dbReference type="Proteomes" id="UP000007030">
    <property type="component" value="Chromosome"/>
</dbReference>
<evidence type="ECO:0000256" key="4">
    <source>
        <dbReference type="ARBA" id="ARBA00022741"/>
    </source>
</evidence>
<dbReference type="KEGG" id="mhd:Marky_1865"/>
<dbReference type="STRING" id="869210.Marky_1865"/>
<evidence type="ECO:0000256" key="2">
    <source>
        <dbReference type="ARBA" id="ARBA00022679"/>
    </source>
</evidence>
<feature type="domain" description="ATP-sulfurylase PUA-like" evidence="10">
    <location>
        <begin position="3"/>
        <end position="158"/>
    </location>
</feature>
<dbReference type="PANTHER" id="PTHR43509:SF1">
    <property type="entry name" value="SULFATE ADENYLYLTRANSFERASE"/>
    <property type="match status" value="1"/>
</dbReference>
<comment type="similarity">
    <text evidence="6 8">Belongs to the sulfate adenylyltransferase family.</text>
</comment>
<evidence type="ECO:0000256" key="3">
    <source>
        <dbReference type="ARBA" id="ARBA00022695"/>
    </source>
</evidence>
<evidence type="ECO:0000313" key="12">
    <source>
        <dbReference type="Proteomes" id="UP000007030"/>
    </source>
</evidence>
<dbReference type="SUPFAM" id="SSF88697">
    <property type="entry name" value="PUA domain-like"/>
    <property type="match status" value="1"/>
</dbReference>
<feature type="domain" description="Sulphate adenylyltransferase catalytic" evidence="9">
    <location>
        <begin position="168"/>
        <end position="374"/>
    </location>
</feature>
<dbReference type="UniPathway" id="UPA00140">
    <property type="reaction ID" value="UER00204"/>
</dbReference>
<accession>F2NR18</accession>
<keyword evidence="3 8" id="KW-0548">Nucleotidyltransferase</keyword>
<keyword evidence="12" id="KW-1185">Reference proteome</keyword>
<dbReference type="NCBIfam" id="TIGR00339">
    <property type="entry name" value="sopT"/>
    <property type="match status" value="1"/>
</dbReference>
<dbReference type="HOGENOM" id="CLU_022950_1_1_0"/>
<dbReference type="SUPFAM" id="SSF52374">
    <property type="entry name" value="Nucleotidylyl transferase"/>
    <property type="match status" value="1"/>
</dbReference>
<dbReference type="eggNOG" id="COG2046">
    <property type="taxonomic scope" value="Bacteria"/>
</dbReference>
<dbReference type="RefSeq" id="WP_013704642.1">
    <property type="nucleotide sequence ID" value="NC_015387.1"/>
</dbReference>
<dbReference type="EC" id="2.7.7.4" evidence="8"/>
<evidence type="ECO:0000256" key="8">
    <source>
        <dbReference type="HAMAP-Rule" id="MF_00066"/>
    </source>
</evidence>
<dbReference type="GO" id="GO:0070814">
    <property type="term" value="P:hydrogen sulfide biosynthetic process"/>
    <property type="evidence" value="ECO:0007669"/>
    <property type="project" value="UniProtKB-UniRule"/>
</dbReference>
<sequence>MLIPPHGNTLVQRVAEGAERERLRAEARALPALTADLDTLLDLENLATGAFSPLEGFMDREALWAVAETLRLPGGPVWPLPVLFQRRQRPRVAVGEAAAIRDASGRVLGLLEVTEVYRLDLERLARRVWGTDAPRHPGVALLYRKGPWAVAGRVTLLEPVPHAYRAWSRSPAEVRAEFARRGFATVVAFQTRNAPHRAHEYLHRLGLELADGLLIHPILGRKKPGDFDTRTILEAYRVLVERVYPPGRVVLAGLATAMRYAGPREAVFHAIVRQNFGATHFIVGRDHAGVGDYYDPFAAHRIFDELPEPLGIRILKVGAVFHCAACGGIASERTCGHDPRARTPISMTTVRRLLREGRRPPPELVRPEVAEVLRVPPPDPRP</sequence>
<dbReference type="InterPro" id="IPR024951">
    <property type="entry name" value="Sulfurylase_cat_dom"/>
</dbReference>
<dbReference type="Pfam" id="PF01747">
    <property type="entry name" value="ATP-sulfurylase"/>
    <property type="match status" value="1"/>
</dbReference>
<comment type="pathway">
    <text evidence="1 8">Sulfur metabolism; hydrogen sulfide biosynthesis; sulfite from sulfate: step 1/3.</text>
</comment>
<name>F2NR18_MARHT</name>
<evidence type="ECO:0000256" key="7">
    <source>
        <dbReference type="ARBA" id="ARBA00049370"/>
    </source>
</evidence>
<dbReference type="Gene3D" id="3.10.400.10">
    <property type="entry name" value="Sulfate adenylyltransferase"/>
    <property type="match status" value="1"/>
</dbReference>
<dbReference type="InterPro" id="IPR025980">
    <property type="entry name" value="ATP-Sase_PUA-like_dom"/>
</dbReference>
<gene>
    <name evidence="8" type="primary">sat</name>
    <name evidence="11" type="ordered locus">Marky_1865</name>
</gene>
<dbReference type="InterPro" id="IPR014729">
    <property type="entry name" value="Rossmann-like_a/b/a_fold"/>
</dbReference>
<dbReference type="CDD" id="cd00517">
    <property type="entry name" value="ATPS"/>
    <property type="match status" value="1"/>
</dbReference>
<dbReference type="InterPro" id="IPR020792">
    <property type="entry name" value="SO4_adenylyltransferase_pro"/>
</dbReference>
<dbReference type="GO" id="GO:0000103">
    <property type="term" value="P:sulfate assimilation"/>
    <property type="evidence" value="ECO:0007669"/>
    <property type="project" value="UniProtKB-UniRule"/>
</dbReference>
<dbReference type="InterPro" id="IPR002650">
    <property type="entry name" value="Sulphate_adenylyltransferase"/>
</dbReference>
<dbReference type="PANTHER" id="PTHR43509">
    <property type="match status" value="1"/>
</dbReference>
<evidence type="ECO:0000256" key="6">
    <source>
        <dbReference type="ARBA" id="ARBA00037980"/>
    </source>
</evidence>
<keyword evidence="2 8" id="KW-0808">Transferase</keyword>
<organism evidence="11 12">
    <name type="scientific">Marinithermus hydrothermalis (strain DSM 14884 / JCM 11576 / T1)</name>
    <dbReference type="NCBI Taxonomy" id="869210"/>
    <lineage>
        <taxon>Bacteria</taxon>
        <taxon>Thermotogati</taxon>
        <taxon>Deinococcota</taxon>
        <taxon>Deinococci</taxon>
        <taxon>Thermales</taxon>
        <taxon>Thermaceae</taxon>
        <taxon>Marinithermus</taxon>
    </lineage>
</organism>
<dbReference type="InterPro" id="IPR015947">
    <property type="entry name" value="PUA-like_sf"/>
</dbReference>